<sequence length="53" mass="5202">MDGIYFLVLLAFGALTGALLALCAALGANPPASRGNGEAAAADSRPAADNRGQ</sequence>
<organism evidence="2 3">
    <name type="scientific">Cupriavidus metallidurans (strain ATCC 43123 / DSM 2839 / NBRC 102507 / CH34)</name>
    <name type="common">Ralstonia metallidurans</name>
    <dbReference type="NCBI Taxonomy" id="266264"/>
    <lineage>
        <taxon>Bacteria</taxon>
        <taxon>Pseudomonadati</taxon>
        <taxon>Pseudomonadota</taxon>
        <taxon>Betaproteobacteria</taxon>
        <taxon>Burkholderiales</taxon>
        <taxon>Burkholderiaceae</taxon>
        <taxon>Cupriavidus</taxon>
    </lineage>
</organism>
<evidence type="ECO:0000256" key="1">
    <source>
        <dbReference type="SAM" id="MobiDB-lite"/>
    </source>
</evidence>
<evidence type="ECO:0000313" key="2">
    <source>
        <dbReference type="EMBL" id="ABF06923.2"/>
    </source>
</evidence>
<dbReference type="HOGENOM" id="CLU_3065365_0_0_4"/>
<reference evidence="3" key="1">
    <citation type="journal article" date="2010" name="PLoS ONE">
        <title>The complete genome sequence of Cupriavidus metallidurans strain CH34, a master survivalist in harsh and anthropogenic environments.</title>
        <authorList>
            <person name="Janssen P.J."/>
            <person name="Van Houdt R."/>
            <person name="Moors H."/>
            <person name="Monsieurs P."/>
            <person name="Morin N."/>
            <person name="Michaux A."/>
            <person name="Benotmane M.A."/>
            <person name="Leys N."/>
            <person name="Vallaeys T."/>
            <person name="Lapidus A."/>
            <person name="Monchy S."/>
            <person name="Medigue C."/>
            <person name="Taghavi S."/>
            <person name="McCorkle S."/>
            <person name="Dunn J."/>
            <person name="van der Lelie D."/>
            <person name="Mergeay M."/>
        </authorList>
    </citation>
    <scope>NUCLEOTIDE SEQUENCE [LARGE SCALE GENOMIC DNA]</scope>
    <source>
        <strain evidence="3">ATCC 43123 / DSM 2839 / NBRC 102507 / CH34</strain>
    </source>
</reference>
<dbReference type="EMBL" id="CP000352">
    <property type="protein sequence ID" value="ABF06923.2"/>
    <property type="molecule type" value="Genomic_DNA"/>
</dbReference>
<gene>
    <name evidence="2" type="ordered locus">Rmet_0037</name>
</gene>
<name>Q1LSF3_CUPMC</name>
<dbReference type="Proteomes" id="UP000002429">
    <property type="component" value="Chromosome"/>
</dbReference>
<dbReference type="KEGG" id="rme:Rmet_0037"/>
<dbReference type="STRING" id="266264.Rmet_0037"/>
<dbReference type="AlphaFoldDB" id="Q1LSF3"/>
<accession>Q1LSF3</accession>
<proteinExistence type="predicted"/>
<evidence type="ECO:0000313" key="3">
    <source>
        <dbReference type="Proteomes" id="UP000002429"/>
    </source>
</evidence>
<feature type="region of interest" description="Disordered" evidence="1">
    <location>
        <begin position="32"/>
        <end position="53"/>
    </location>
</feature>
<protein>
    <submittedName>
        <fullName evidence="2">Uncharacterized protein</fullName>
    </submittedName>
</protein>
<dbReference type="GeneID" id="60826654"/>
<keyword evidence="3" id="KW-1185">Reference proteome</keyword>
<dbReference type="RefSeq" id="WP_008651794.1">
    <property type="nucleotide sequence ID" value="NC_007973.1"/>
</dbReference>